<evidence type="ECO:0000313" key="1">
    <source>
        <dbReference type="Proteomes" id="UP000050761"/>
    </source>
</evidence>
<evidence type="ECO:0000313" key="2">
    <source>
        <dbReference type="WBParaSite" id="HPBE_0001768201-mRNA-1"/>
    </source>
</evidence>
<dbReference type="AlphaFoldDB" id="A0A183G7D1"/>
<protein>
    <submittedName>
        <fullName evidence="2">Endo/exonuclease/phosphatase domain-containing protein</fullName>
    </submittedName>
</protein>
<accession>A0A183G7D1</accession>
<organism evidence="1 2">
    <name type="scientific">Heligmosomoides polygyrus</name>
    <name type="common">Parasitic roundworm</name>
    <dbReference type="NCBI Taxonomy" id="6339"/>
    <lineage>
        <taxon>Eukaryota</taxon>
        <taxon>Metazoa</taxon>
        <taxon>Ecdysozoa</taxon>
        <taxon>Nematoda</taxon>
        <taxon>Chromadorea</taxon>
        <taxon>Rhabditida</taxon>
        <taxon>Rhabditina</taxon>
        <taxon>Rhabditomorpha</taxon>
        <taxon>Strongyloidea</taxon>
        <taxon>Heligmosomidae</taxon>
        <taxon>Heligmosomoides</taxon>
    </lineage>
</organism>
<sequence>LAERMTSILKDFEARQLEVDEDEQLEVVEEEQDWDPQDELTFSGGTLVSQERISVQRINDHIMSLRLDTKDGYWIIMSVYAPQTGCSEQDKDDFNLSLVEAIGSVPEGDYLSIAGDMNGHVGSGRRGVERAHGGK</sequence>
<dbReference type="WBParaSite" id="HPBE_0001768201-mRNA-1">
    <property type="protein sequence ID" value="HPBE_0001768201-mRNA-1"/>
    <property type="gene ID" value="HPBE_0001768201"/>
</dbReference>
<keyword evidence="1" id="KW-1185">Reference proteome</keyword>
<dbReference type="Proteomes" id="UP000050761">
    <property type="component" value="Unassembled WGS sequence"/>
</dbReference>
<dbReference type="InterPro" id="IPR036691">
    <property type="entry name" value="Endo/exonu/phosph_ase_sf"/>
</dbReference>
<dbReference type="Gene3D" id="3.60.10.10">
    <property type="entry name" value="Endonuclease/exonuclease/phosphatase"/>
    <property type="match status" value="1"/>
</dbReference>
<name>A0A183G7D1_HELPZ</name>
<proteinExistence type="predicted"/>
<reference evidence="2" key="1">
    <citation type="submission" date="2019-09" db="UniProtKB">
        <authorList>
            <consortium name="WormBaseParasite"/>
        </authorList>
    </citation>
    <scope>IDENTIFICATION</scope>
</reference>